<dbReference type="Gene3D" id="1.10.260.40">
    <property type="entry name" value="lambda repressor-like DNA-binding domains"/>
    <property type="match status" value="1"/>
</dbReference>
<evidence type="ECO:0000256" key="1">
    <source>
        <dbReference type="SAM" id="MobiDB-lite"/>
    </source>
</evidence>
<proteinExistence type="predicted"/>
<dbReference type="InterPro" id="IPR010982">
    <property type="entry name" value="Lambda_DNA-bd_dom_sf"/>
</dbReference>
<accession>A0A852W0G7</accession>
<evidence type="ECO:0000313" key="4">
    <source>
        <dbReference type="Proteomes" id="UP000549695"/>
    </source>
</evidence>
<dbReference type="SMART" id="SM00530">
    <property type="entry name" value="HTH_XRE"/>
    <property type="match status" value="1"/>
</dbReference>
<comment type="caution">
    <text evidence="3">The sequence shown here is derived from an EMBL/GenBank/DDBJ whole genome shotgun (WGS) entry which is preliminary data.</text>
</comment>
<feature type="region of interest" description="Disordered" evidence="1">
    <location>
        <begin position="125"/>
        <end position="150"/>
    </location>
</feature>
<dbReference type="AlphaFoldDB" id="A0A852W0G7"/>
<protein>
    <submittedName>
        <fullName evidence="3">Transcriptional regulator with XRE-family HTH domain</fullName>
    </submittedName>
</protein>
<reference evidence="3 4" key="1">
    <citation type="submission" date="2020-07" db="EMBL/GenBank/DDBJ databases">
        <title>Sequencing the genomes of 1000 actinobacteria strains.</title>
        <authorList>
            <person name="Klenk H.-P."/>
        </authorList>
    </citation>
    <scope>NUCLEOTIDE SEQUENCE [LARGE SCALE GENOMIC DNA]</scope>
    <source>
        <strain evidence="3 4">DSM 44749</strain>
    </source>
</reference>
<dbReference type="EMBL" id="JACCCZ010000001">
    <property type="protein sequence ID" value="NYG00364.1"/>
    <property type="molecule type" value="Genomic_DNA"/>
</dbReference>
<evidence type="ECO:0000259" key="2">
    <source>
        <dbReference type="PROSITE" id="PS50943"/>
    </source>
</evidence>
<dbReference type="InterPro" id="IPR001387">
    <property type="entry name" value="Cro/C1-type_HTH"/>
</dbReference>
<evidence type="ECO:0000313" key="3">
    <source>
        <dbReference type="EMBL" id="NYG00364.1"/>
    </source>
</evidence>
<dbReference type="Pfam" id="PF01381">
    <property type="entry name" value="HTH_3"/>
    <property type="match status" value="1"/>
</dbReference>
<dbReference type="PROSITE" id="PS50943">
    <property type="entry name" value="HTH_CROC1"/>
    <property type="match status" value="1"/>
</dbReference>
<organism evidence="3 4">
    <name type="scientific">Pseudonocardia alni</name>
    <name type="common">Amycolata alni</name>
    <dbReference type="NCBI Taxonomy" id="33907"/>
    <lineage>
        <taxon>Bacteria</taxon>
        <taxon>Bacillati</taxon>
        <taxon>Actinomycetota</taxon>
        <taxon>Actinomycetes</taxon>
        <taxon>Pseudonocardiales</taxon>
        <taxon>Pseudonocardiaceae</taxon>
        <taxon>Pseudonocardia</taxon>
    </lineage>
</organism>
<dbReference type="Proteomes" id="UP000549695">
    <property type="component" value="Unassembled WGS sequence"/>
</dbReference>
<sequence>MRRRLAQGLRQSDLAGLIGGAARTISELESGRRAPSDRMCRRLAEALERGRDPVAAARTEVELIRAAGPALVVFARRRPPRLRRARETEEARREIDATIAAERARRAAATAKFADLFEGELRAQARRGPVGSAAEAFPDRWPRVPPRRGC</sequence>
<dbReference type="GO" id="GO:0003677">
    <property type="term" value="F:DNA binding"/>
    <property type="evidence" value="ECO:0007669"/>
    <property type="project" value="InterPro"/>
</dbReference>
<dbReference type="CDD" id="cd00093">
    <property type="entry name" value="HTH_XRE"/>
    <property type="match status" value="1"/>
</dbReference>
<keyword evidence="4" id="KW-1185">Reference proteome</keyword>
<gene>
    <name evidence="3" type="ORF">HDA37_000649</name>
</gene>
<feature type="domain" description="HTH cro/C1-type" evidence="2">
    <location>
        <begin position="2"/>
        <end position="48"/>
    </location>
</feature>
<name>A0A852W0G7_PSEA5</name>
<dbReference type="SUPFAM" id="SSF47413">
    <property type="entry name" value="lambda repressor-like DNA-binding domains"/>
    <property type="match status" value="1"/>
</dbReference>